<dbReference type="InterPro" id="IPR002060">
    <property type="entry name" value="Squ/phyt_synthse"/>
</dbReference>
<dbReference type="SFLD" id="SFLDG01018">
    <property type="entry name" value="Squalene/Phytoene_Synthase_Lik"/>
    <property type="match status" value="1"/>
</dbReference>
<dbReference type="InterPro" id="IPR008949">
    <property type="entry name" value="Isoprenoid_synthase_dom_sf"/>
</dbReference>
<dbReference type="Proteomes" id="UP000070409">
    <property type="component" value="Unassembled WGS sequence"/>
</dbReference>
<keyword evidence="2" id="KW-0808">Transferase</keyword>
<dbReference type="SFLD" id="SFLDS00005">
    <property type="entry name" value="Isoprenoid_Synthase_Type_I"/>
    <property type="match status" value="1"/>
</dbReference>
<reference evidence="3 4" key="1">
    <citation type="submission" date="2016-02" db="EMBL/GenBank/DDBJ databases">
        <authorList>
            <person name="Teng J.L."/>
            <person name="Tang Y."/>
            <person name="Huang Y."/>
            <person name="Guo F."/>
            <person name="Wei W."/>
            <person name="Chen J.H."/>
            <person name="Wong S.Y."/>
            <person name="Lau S.K."/>
            <person name="Woo P.C."/>
        </authorList>
    </citation>
    <scope>NUCLEOTIDE SEQUENCE [LARGE SCALE GENOMIC DNA]</scope>
    <source>
        <strain evidence="3 4">JCM 13375</strain>
    </source>
</reference>
<gene>
    <name evidence="3" type="ORF">AXK61_17030</name>
</gene>
<comment type="caution">
    <text evidence="3">The sequence shown here is derived from an EMBL/GenBank/DDBJ whole genome shotgun (WGS) entry which is preliminary data.</text>
</comment>
<sequence>MDSSERYLHAAVAASAVVIREYSTSFSLATRMMPRRVRDHIMSIYGLVRVADEIVDGACPTDPRAHLDALEASVEAAISDGFSANLVVHAFAATARATGFGTELTRPFFASMRADLTPAPHTPESLAAYIHGSAEVVGLMCLRAYLYGVPASSRPARSAPGAGSDYERLAPDAARLGAAFQKVNFLRDLTDDELRLGRAYLPELTQQAFDDALDDAAADLAAGRAGIARLPRDVQRGVRAAADLYGELVRRLRSAGLDGARSGRVRVPTTAKATVLARSVVAPQ</sequence>
<dbReference type="InterPro" id="IPR044843">
    <property type="entry name" value="Trans_IPPS_bact-type"/>
</dbReference>
<dbReference type="RefSeq" id="WP_068744413.1">
    <property type="nucleotide sequence ID" value="NZ_LSRE01000009.1"/>
</dbReference>
<dbReference type="Gene3D" id="1.10.600.10">
    <property type="entry name" value="Farnesyl Diphosphate Synthase"/>
    <property type="match status" value="1"/>
</dbReference>
<accession>A0A137ZMW4</accession>
<dbReference type="PANTHER" id="PTHR31480">
    <property type="entry name" value="BIFUNCTIONAL LYCOPENE CYCLASE/PHYTOENE SYNTHASE"/>
    <property type="match status" value="1"/>
</dbReference>
<keyword evidence="4" id="KW-1185">Reference proteome</keyword>
<evidence type="ECO:0000313" key="4">
    <source>
        <dbReference type="Proteomes" id="UP000070409"/>
    </source>
</evidence>
<dbReference type="EMBL" id="LSRE01000009">
    <property type="protein sequence ID" value="KXO99532.1"/>
    <property type="molecule type" value="Genomic_DNA"/>
</dbReference>
<evidence type="ECO:0000256" key="2">
    <source>
        <dbReference type="ARBA" id="ARBA00022679"/>
    </source>
</evidence>
<organism evidence="3 4">
    <name type="scientific">Tsukamurella pseudospumae</name>
    <dbReference type="NCBI Taxonomy" id="239498"/>
    <lineage>
        <taxon>Bacteria</taxon>
        <taxon>Bacillati</taxon>
        <taxon>Actinomycetota</taxon>
        <taxon>Actinomycetes</taxon>
        <taxon>Mycobacteriales</taxon>
        <taxon>Tsukamurellaceae</taxon>
        <taxon>Tsukamurella</taxon>
    </lineage>
</organism>
<dbReference type="Pfam" id="PF00494">
    <property type="entry name" value="SQS_PSY"/>
    <property type="match status" value="2"/>
</dbReference>
<evidence type="ECO:0000256" key="1">
    <source>
        <dbReference type="ARBA" id="ARBA00004684"/>
    </source>
</evidence>
<proteinExistence type="predicted"/>
<dbReference type="SFLD" id="SFLDG01212">
    <property type="entry name" value="Phytoene_synthase_like"/>
    <property type="match status" value="1"/>
</dbReference>
<dbReference type="SUPFAM" id="SSF48576">
    <property type="entry name" value="Terpenoid synthases"/>
    <property type="match status" value="1"/>
</dbReference>
<comment type="pathway">
    <text evidence="1">Carotenoid biosynthesis; phytoene biosynthesis.</text>
</comment>
<name>A0A137ZMW4_9ACTN</name>
<dbReference type="InterPro" id="IPR019845">
    <property type="entry name" value="Squalene/phytoene_synthase_CS"/>
</dbReference>
<dbReference type="PROSITE" id="PS01045">
    <property type="entry name" value="SQUALEN_PHYTOEN_SYN_2"/>
    <property type="match status" value="1"/>
</dbReference>
<protein>
    <recommendedName>
        <fullName evidence="5">Phytoene synthase</fullName>
    </recommendedName>
</protein>
<evidence type="ECO:0000313" key="3">
    <source>
        <dbReference type="EMBL" id="KXO99532.1"/>
    </source>
</evidence>
<evidence type="ECO:0008006" key="5">
    <source>
        <dbReference type="Google" id="ProtNLM"/>
    </source>
</evidence>